<dbReference type="InterPro" id="IPR003833">
    <property type="entry name" value="CT_C_D"/>
</dbReference>
<dbReference type="Proteomes" id="UP000233786">
    <property type="component" value="Unassembled WGS sequence"/>
</dbReference>
<name>A0A2N3XZF4_SACSN</name>
<dbReference type="Pfam" id="PF02682">
    <property type="entry name" value="CT_C_D"/>
    <property type="match status" value="1"/>
</dbReference>
<keyword evidence="3" id="KW-0067">ATP-binding</keyword>
<dbReference type="EMBL" id="PJNB01000001">
    <property type="protein sequence ID" value="PKW16054.1"/>
    <property type="molecule type" value="Genomic_DNA"/>
</dbReference>
<feature type="domain" description="Carboxyltransferase" evidence="4">
    <location>
        <begin position="11"/>
        <end position="204"/>
    </location>
</feature>
<dbReference type="PANTHER" id="PTHR34698:SF2">
    <property type="entry name" value="5-OXOPROLINASE SUBUNIT B"/>
    <property type="match status" value="1"/>
</dbReference>
<sequence>MLQRIPAPTTARLLRAGDRGWLVELPSGGATAIAAAVHDQPWAAQVAEVVPAAKTVLVTAIDCAWTDALGSALVSLLEEALDRPGPGRRPRTIEIPLHYDGPDLPEVADALGLGVADVAREHAAAEHVVGFFGFAPGFAYIDGCPDVLALPRRTSPRTRIEAGYVAIAGNQTVVYPGGTPGGWHLIGHTERRLWNPDNNPPNRLEVGDRVAFRVVTTC</sequence>
<reference evidence="5" key="1">
    <citation type="submission" date="2017-12" db="EMBL/GenBank/DDBJ databases">
        <title>Sequencing the genomes of 1000 Actinobacteria strains.</title>
        <authorList>
            <person name="Klenk H.-P."/>
        </authorList>
    </citation>
    <scope>NUCLEOTIDE SEQUENCE [LARGE SCALE GENOMIC DNA]</scope>
    <source>
        <strain evidence="5">DSM 44228</strain>
    </source>
</reference>
<dbReference type="AlphaFoldDB" id="A0A2N3XZF4"/>
<dbReference type="RefSeq" id="WP_010696372.1">
    <property type="nucleotide sequence ID" value="NZ_CP061007.1"/>
</dbReference>
<dbReference type="PANTHER" id="PTHR34698">
    <property type="entry name" value="5-OXOPROLINASE SUBUNIT B"/>
    <property type="match status" value="1"/>
</dbReference>
<keyword evidence="6" id="KW-1185">Reference proteome</keyword>
<dbReference type="InterPro" id="IPR029000">
    <property type="entry name" value="Cyclophilin-like_dom_sf"/>
</dbReference>
<proteinExistence type="predicted"/>
<organism evidence="5 6">
    <name type="scientific">Saccharopolyspora spinosa</name>
    <dbReference type="NCBI Taxonomy" id="60894"/>
    <lineage>
        <taxon>Bacteria</taxon>
        <taxon>Bacillati</taxon>
        <taxon>Actinomycetota</taxon>
        <taxon>Actinomycetes</taxon>
        <taxon>Pseudonocardiales</taxon>
        <taxon>Pseudonocardiaceae</taxon>
        <taxon>Saccharopolyspora</taxon>
    </lineage>
</organism>
<dbReference type="SUPFAM" id="SSF50891">
    <property type="entry name" value="Cyclophilin-like"/>
    <property type="match status" value="1"/>
</dbReference>
<keyword evidence="1" id="KW-0547">Nucleotide-binding</keyword>
<dbReference type="GO" id="GO:0016787">
    <property type="term" value="F:hydrolase activity"/>
    <property type="evidence" value="ECO:0007669"/>
    <property type="project" value="UniProtKB-KW"/>
</dbReference>
<dbReference type="STRING" id="994479.GCA_000194155_03371"/>
<dbReference type="SMART" id="SM00796">
    <property type="entry name" value="AHS1"/>
    <property type="match status" value="1"/>
</dbReference>
<comment type="caution">
    <text evidence="5">The sequence shown here is derived from an EMBL/GenBank/DDBJ whole genome shotgun (WGS) entry which is preliminary data.</text>
</comment>
<gene>
    <name evidence="5" type="ORF">A8926_3846</name>
</gene>
<evidence type="ECO:0000256" key="1">
    <source>
        <dbReference type="ARBA" id="ARBA00022741"/>
    </source>
</evidence>
<dbReference type="Gene3D" id="3.30.1360.40">
    <property type="match status" value="1"/>
</dbReference>
<keyword evidence="5" id="KW-0649">Protein kinase inhibitor</keyword>
<evidence type="ECO:0000313" key="6">
    <source>
        <dbReference type="Proteomes" id="UP000233786"/>
    </source>
</evidence>
<dbReference type="InterPro" id="IPR010016">
    <property type="entry name" value="PxpB"/>
</dbReference>
<evidence type="ECO:0000256" key="3">
    <source>
        <dbReference type="ARBA" id="ARBA00022840"/>
    </source>
</evidence>
<evidence type="ECO:0000259" key="4">
    <source>
        <dbReference type="SMART" id="SM00796"/>
    </source>
</evidence>
<evidence type="ECO:0000313" key="5">
    <source>
        <dbReference type="EMBL" id="PKW16054.1"/>
    </source>
</evidence>
<dbReference type="OrthoDB" id="9778567at2"/>
<accession>A0A2N3XZF4</accession>
<dbReference type="Gene3D" id="2.40.100.10">
    <property type="entry name" value="Cyclophilin-like"/>
    <property type="match status" value="1"/>
</dbReference>
<protein>
    <submittedName>
        <fullName evidence="5">KipI family sensor histidine kinase inhibitor</fullName>
    </submittedName>
</protein>
<evidence type="ECO:0000256" key="2">
    <source>
        <dbReference type="ARBA" id="ARBA00022801"/>
    </source>
</evidence>
<dbReference type="GO" id="GO:0005524">
    <property type="term" value="F:ATP binding"/>
    <property type="evidence" value="ECO:0007669"/>
    <property type="project" value="UniProtKB-KW"/>
</dbReference>
<keyword evidence="2" id="KW-0378">Hydrolase</keyword>